<evidence type="ECO:0000313" key="4">
    <source>
        <dbReference type="Ensembl" id="ENSCMIP00000004722.1"/>
    </source>
</evidence>
<dbReference type="GeneTree" id="ENSGT00950000186439"/>
<dbReference type="OMA" id="KQVEIMI"/>
<dbReference type="InterPro" id="IPR044156">
    <property type="entry name" value="Galectin-like"/>
</dbReference>
<dbReference type="Proteomes" id="UP000314986">
    <property type="component" value="Unassembled WGS sequence"/>
</dbReference>
<evidence type="ECO:0000256" key="2">
    <source>
        <dbReference type="RuleBase" id="RU102079"/>
    </source>
</evidence>
<dbReference type="GO" id="GO:0030246">
    <property type="term" value="F:carbohydrate binding"/>
    <property type="evidence" value="ECO:0007669"/>
    <property type="project" value="UniProtKB-UniRule"/>
</dbReference>
<dbReference type="PANTHER" id="PTHR11346">
    <property type="entry name" value="GALECTIN"/>
    <property type="match status" value="1"/>
</dbReference>
<evidence type="ECO:0000259" key="3">
    <source>
        <dbReference type="PROSITE" id="PS51304"/>
    </source>
</evidence>
<dbReference type="PANTHER" id="PTHR11346:SF147">
    <property type="entry name" value="GALECTIN"/>
    <property type="match status" value="1"/>
</dbReference>
<dbReference type="Ensembl" id="ENSCMIT00000004898.1">
    <property type="protein sequence ID" value="ENSCMIP00000004722.1"/>
    <property type="gene ID" value="ENSCMIG00000002795.1"/>
</dbReference>
<proteinExistence type="predicted"/>
<dbReference type="InParanoid" id="A0A4W3GNI2"/>
<reference evidence="5" key="1">
    <citation type="journal article" date="2006" name="Science">
        <title>Ancient noncoding elements conserved in the human genome.</title>
        <authorList>
            <person name="Venkatesh B."/>
            <person name="Kirkness E.F."/>
            <person name="Loh Y.H."/>
            <person name="Halpern A.L."/>
            <person name="Lee A.P."/>
            <person name="Johnson J."/>
            <person name="Dandona N."/>
            <person name="Viswanathan L.D."/>
            <person name="Tay A."/>
            <person name="Venter J.C."/>
            <person name="Strausberg R.L."/>
            <person name="Brenner S."/>
        </authorList>
    </citation>
    <scope>NUCLEOTIDE SEQUENCE [LARGE SCALE GENOMIC DNA]</scope>
</reference>
<dbReference type="Gene3D" id="2.60.120.200">
    <property type="match status" value="1"/>
</dbReference>
<name>A0A4W3GNI2_CALMI</name>
<dbReference type="SMART" id="SM00908">
    <property type="entry name" value="Gal-bind_lectin"/>
    <property type="match status" value="1"/>
</dbReference>
<evidence type="ECO:0000313" key="5">
    <source>
        <dbReference type="Proteomes" id="UP000314986"/>
    </source>
</evidence>
<reference evidence="5" key="2">
    <citation type="journal article" date="2007" name="PLoS Biol.">
        <title>Survey sequencing and comparative analysis of the elephant shark (Callorhinchus milii) genome.</title>
        <authorList>
            <person name="Venkatesh B."/>
            <person name="Kirkness E.F."/>
            <person name="Loh Y.H."/>
            <person name="Halpern A.L."/>
            <person name="Lee A.P."/>
            <person name="Johnson J."/>
            <person name="Dandona N."/>
            <person name="Viswanathan L.D."/>
            <person name="Tay A."/>
            <person name="Venter J.C."/>
            <person name="Strausberg R.L."/>
            <person name="Brenner S."/>
        </authorList>
    </citation>
    <scope>NUCLEOTIDE SEQUENCE [LARGE SCALE GENOMIC DNA]</scope>
</reference>
<organism evidence="4 5">
    <name type="scientific">Callorhinchus milii</name>
    <name type="common">Ghost shark</name>
    <dbReference type="NCBI Taxonomy" id="7868"/>
    <lineage>
        <taxon>Eukaryota</taxon>
        <taxon>Metazoa</taxon>
        <taxon>Chordata</taxon>
        <taxon>Craniata</taxon>
        <taxon>Vertebrata</taxon>
        <taxon>Chondrichthyes</taxon>
        <taxon>Holocephali</taxon>
        <taxon>Chimaeriformes</taxon>
        <taxon>Callorhinchidae</taxon>
        <taxon>Callorhinchus</taxon>
    </lineage>
</organism>
<dbReference type="PROSITE" id="PS51304">
    <property type="entry name" value="GALECTIN"/>
    <property type="match status" value="1"/>
</dbReference>
<feature type="domain" description="Galectin" evidence="3">
    <location>
        <begin position="1"/>
        <end position="136"/>
    </location>
</feature>
<dbReference type="Pfam" id="PF00337">
    <property type="entry name" value="Gal-bind_lectin"/>
    <property type="match status" value="1"/>
</dbReference>
<keyword evidence="1 2" id="KW-0430">Lectin</keyword>
<keyword evidence="5" id="KW-1185">Reference proteome</keyword>
<dbReference type="InterPro" id="IPR013320">
    <property type="entry name" value="ConA-like_dom_sf"/>
</dbReference>
<dbReference type="STRING" id="7868.ENSCMIP00000004722"/>
<reference evidence="4" key="4">
    <citation type="submission" date="2025-08" db="UniProtKB">
        <authorList>
            <consortium name="Ensembl"/>
        </authorList>
    </citation>
    <scope>IDENTIFICATION</scope>
</reference>
<dbReference type="SUPFAM" id="SSF49899">
    <property type="entry name" value="Concanavalin A-like lectins/glucanases"/>
    <property type="match status" value="1"/>
</dbReference>
<evidence type="ECO:0000256" key="1">
    <source>
        <dbReference type="ARBA" id="ARBA00022734"/>
    </source>
</evidence>
<reference evidence="5" key="3">
    <citation type="journal article" date="2014" name="Nature">
        <title>Elephant shark genome provides unique insights into gnathostome evolution.</title>
        <authorList>
            <consortium name="International Elephant Shark Genome Sequencing Consortium"/>
            <person name="Venkatesh B."/>
            <person name="Lee A.P."/>
            <person name="Ravi V."/>
            <person name="Maurya A.K."/>
            <person name="Lian M.M."/>
            <person name="Swann J.B."/>
            <person name="Ohta Y."/>
            <person name="Flajnik M.F."/>
            <person name="Sutoh Y."/>
            <person name="Kasahara M."/>
            <person name="Hoon S."/>
            <person name="Gangu V."/>
            <person name="Roy S.W."/>
            <person name="Irimia M."/>
            <person name="Korzh V."/>
            <person name="Kondrychyn I."/>
            <person name="Lim Z.W."/>
            <person name="Tay B.H."/>
            <person name="Tohari S."/>
            <person name="Kong K.W."/>
            <person name="Ho S."/>
            <person name="Lorente-Galdos B."/>
            <person name="Quilez J."/>
            <person name="Marques-Bonet T."/>
            <person name="Raney B.J."/>
            <person name="Ingham P.W."/>
            <person name="Tay A."/>
            <person name="Hillier L.W."/>
            <person name="Minx P."/>
            <person name="Boehm T."/>
            <person name="Wilson R.K."/>
            <person name="Brenner S."/>
            <person name="Warren W.C."/>
        </authorList>
    </citation>
    <scope>NUCLEOTIDE SEQUENCE [LARGE SCALE GENOMIC DNA]</scope>
</reference>
<sequence>MHSDLTESVRNIEYSINGILQRLLLSVLPGCRFTVNLGKDDRNIALHFDPRFNFLGGIKKIFMATRNDGEWGHQHQDDNFPFYWGKQVEIMIAFLGDTFEINLSTGHRIVFQNSLKMEILTYMSVANMTVSDIKFC</sequence>
<dbReference type="InterPro" id="IPR001079">
    <property type="entry name" value="Galectin_CRD"/>
</dbReference>
<accession>A0A4W3GNI2</accession>
<protein>
    <recommendedName>
        <fullName evidence="2">Galectin</fullName>
    </recommendedName>
</protein>
<reference evidence="4" key="5">
    <citation type="submission" date="2025-09" db="UniProtKB">
        <authorList>
            <consortium name="Ensembl"/>
        </authorList>
    </citation>
    <scope>IDENTIFICATION</scope>
</reference>
<dbReference type="AlphaFoldDB" id="A0A4W3GNI2"/>
<dbReference type="SMART" id="SM00276">
    <property type="entry name" value="GLECT"/>
    <property type="match status" value="1"/>
</dbReference>